<accession>A0A8S0YTX7</accession>
<evidence type="ECO:0000313" key="2">
    <source>
        <dbReference type="Proteomes" id="UP000494106"/>
    </source>
</evidence>
<sequence length="84" mass="9205">MFSFVDTYFTITKNTLGSSPQLICWFIKIATQVTRGKGSSVLDVTFFSSSSNSLVFTKSRVTFSEIVSIAVMTVLYDSGSPISK</sequence>
<gene>
    <name evidence="1" type="ORF">APLA_LOCUS1246</name>
</gene>
<dbReference type="AlphaFoldDB" id="A0A8S0YTX7"/>
<keyword evidence="2" id="KW-1185">Reference proteome</keyword>
<dbReference type="EMBL" id="CADEBC010000100">
    <property type="protein sequence ID" value="CAB3222761.1"/>
    <property type="molecule type" value="Genomic_DNA"/>
</dbReference>
<name>A0A8S0YTX7_ARCPL</name>
<dbReference type="Proteomes" id="UP000494106">
    <property type="component" value="Unassembled WGS sequence"/>
</dbReference>
<comment type="caution">
    <text evidence="1">The sequence shown here is derived from an EMBL/GenBank/DDBJ whole genome shotgun (WGS) entry which is preliminary data.</text>
</comment>
<proteinExistence type="predicted"/>
<reference evidence="1 2" key="1">
    <citation type="submission" date="2020-04" db="EMBL/GenBank/DDBJ databases">
        <authorList>
            <person name="Wallbank WR R."/>
            <person name="Pardo Diaz C."/>
            <person name="Kozak K."/>
            <person name="Martin S."/>
            <person name="Jiggins C."/>
            <person name="Moest M."/>
            <person name="Warren A I."/>
            <person name="Byers J.R.P. K."/>
            <person name="Montejo-Kovacevich G."/>
            <person name="Yen C E."/>
        </authorList>
    </citation>
    <scope>NUCLEOTIDE SEQUENCE [LARGE SCALE GENOMIC DNA]</scope>
</reference>
<organism evidence="1 2">
    <name type="scientific">Arctia plantaginis</name>
    <name type="common">Wood tiger moth</name>
    <name type="synonym">Phalaena plantaginis</name>
    <dbReference type="NCBI Taxonomy" id="874455"/>
    <lineage>
        <taxon>Eukaryota</taxon>
        <taxon>Metazoa</taxon>
        <taxon>Ecdysozoa</taxon>
        <taxon>Arthropoda</taxon>
        <taxon>Hexapoda</taxon>
        <taxon>Insecta</taxon>
        <taxon>Pterygota</taxon>
        <taxon>Neoptera</taxon>
        <taxon>Endopterygota</taxon>
        <taxon>Lepidoptera</taxon>
        <taxon>Glossata</taxon>
        <taxon>Ditrysia</taxon>
        <taxon>Noctuoidea</taxon>
        <taxon>Erebidae</taxon>
        <taxon>Arctiinae</taxon>
        <taxon>Arctia</taxon>
    </lineage>
</organism>
<protein>
    <submittedName>
        <fullName evidence="1">Uncharacterized protein</fullName>
    </submittedName>
</protein>
<evidence type="ECO:0000313" key="1">
    <source>
        <dbReference type="EMBL" id="CAB3222761.1"/>
    </source>
</evidence>